<accession>A0A5R9J3V0</accession>
<comment type="caution">
    <text evidence="2">The sequence shown here is derived from an EMBL/GenBank/DDBJ whole genome shotgun (WGS) entry which is preliminary data.</text>
</comment>
<proteinExistence type="predicted"/>
<evidence type="ECO:0000313" key="2">
    <source>
        <dbReference type="EMBL" id="TLU71177.1"/>
    </source>
</evidence>
<reference evidence="2 3" key="1">
    <citation type="submission" date="2019-05" db="EMBL/GenBank/DDBJ databases">
        <authorList>
            <person name="Pankratov T."/>
            <person name="Grouzdev D."/>
        </authorList>
    </citation>
    <scope>NUCLEOTIDE SEQUENCE [LARGE SCALE GENOMIC DNA]</scope>
    <source>
        <strain evidence="2 3">KEBCLARHB70R</strain>
    </source>
</reference>
<dbReference type="EMBL" id="VCDI01000008">
    <property type="protein sequence ID" value="TLU71177.1"/>
    <property type="molecule type" value="Genomic_DNA"/>
</dbReference>
<feature type="chain" id="PRO_5024382642" description="Conjugal transfer protein TrbH" evidence="1">
    <location>
        <begin position="23"/>
        <end position="148"/>
    </location>
</feature>
<dbReference type="RefSeq" id="WP_138327534.1">
    <property type="nucleotide sequence ID" value="NZ_VCDI01000008.1"/>
</dbReference>
<evidence type="ECO:0008006" key="4">
    <source>
        <dbReference type="Google" id="ProtNLM"/>
    </source>
</evidence>
<sequence length="148" mass="15405">MSRLTRHVGAALAMSIVLLASCAGEYGTDTSYEAGLQPGDADALMAPIERLVRQTVKPGSGAIAVATPPSGASAISPQLRADLTQEGYQVAAPDDAAKHLLGYMITPVADQMLLRVFLDQLDGAQLYARDASGRLQPSGPLAVRRSDG</sequence>
<feature type="signal peptide" evidence="1">
    <location>
        <begin position="1"/>
        <end position="22"/>
    </location>
</feature>
<keyword evidence="3" id="KW-1185">Reference proteome</keyword>
<dbReference type="Proteomes" id="UP000305654">
    <property type="component" value="Unassembled WGS sequence"/>
</dbReference>
<dbReference type="OrthoDB" id="8254779at2"/>
<dbReference type="AlphaFoldDB" id="A0A5R9J3V0"/>
<evidence type="ECO:0000256" key="1">
    <source>
        <dbReference type="SAM" id="SignalP"/>
    </source>
</evidence>
<gene>
    <name evidence="2" type="ORF">FE263_18580</name>
</gene>
<dbReference type="PROSITE" id="PS51257">
    <property type="entry name" value="PROKAR_LIPOPROTEIN"/>
    <property type="match status" value="1"/>
</dbReference>
<name>A0A5R9J3V0_9PROT</name>
<keyword evidence="1" id="KW-0732">Signal</keyword>
<organism evidence="2 3">
    <name type="scientific">Lichenicoccus roseus</name>
    <dbReference type="NCBI Taxonomy" id="2683649"/>
    <lineage>
        <taxon>Bacteria</taxon>
        <taxon>Pseudomonadati</taxon>
        <taxon>Pseudomonadota</taxon>
        <taxon>Alphaproteobacteria</taxon>
        <taxon>Acetobacterales</taxon>
        <taxon>Acetobacteraceae</taxon>
        <taxon>Lichenicoccus</taxon>
    </lineage>
</organism>
<evidence type="ECO:0000313" key="3">
    <source>
        <dbReference type="Proteomes" id="UP000305654"/>
    </source>
</evidence>
<protein>
    <recommendedName>
        <fullName evidence="4">Conjugal transfer protein TrbH</fullName>
    </recommendedName>
</protein>